<gene>
    <name evidence="1" type="ORF">K1T71_004008</name>
</gene>
<dbReference type="EMBL" id="CM034392">
    <property type="protein sequence ID" value="KAJ0180604.1"/>
    <property type="molecule type" value="Genomic_DNA"/>
</dbReference>
<sequence length="543" mass="62041">MKENSLYSGALSQVGDGIFQKRFDIIYNLILAAVWSIAYNSVLLVLVVVPYTCKIPARSQNISVYDWKLKHIPLENITGTQRLSRCLMYENQGGNNITKACNSYEYDTTWYSSTIPADNDWVCDKEIYVANVIAYSRMGEIAGSLFFGWFGDVYGRRLTYILSLILFMTGRIISLMTSKYIVLFTFGCIISCFPSTSAVQSTALISIEISSPQHRSKMAKLRFVANSFGLCMMPFLYWLLRDWKQFFILSTAIIIPYLLYSRKMIESPQWLWVSKRTTKCLKQLRQIANINNTELISEIEEEMLRQQYSTKSENYSPLILFSGWRLAINTILQLLIWICVSVSYTVNLLRSGEKNDGNPFLEFAWQSLAEIPGYFAAAWLADRIGRRYTGFYSSIFTGVIWIFLSFYEISSLTWISSGTVTTCLVILNKLSLTVTFYVINLFNMELYPTSIRQSGMSLGNLISGGGNALAPYVMYLGRRYDARLPGVILIVASLTSAICTFCLPETLNVRLPETLEEAQNFGNRKTRHTRDKETEEERDEKEV</sequence>
<reference evidence="1 2" key="1">
    <citation type="journal article" date="2021" name="Front. Genet.">
        <title>Chromosome-Level Genome Assembly Reveals Significant Gene Expansion in the Toll and IMD Signaling Pathways of Dendrolimus kikuchii.</title>
        <authorList>
            <person name="Zhou J."/>
            <person name="Wu P."/>
            <person name="Xiong Z."/>
            <person name="Liu N."/>
            <person name="Zhao N."/>
            <person name="Ji M."/>
            <person name="Qiu Y."/>
            <person name="Yang B."/>
        </authorList>
    </citation>
    <scope>NUCLEOTIDE SEQUENCE [LARGE SCALE GENOMIC DNA]</scope>
    <source>
        <strain evidence="1">Ann1</strain>
    </source>
</reference>
<name>A0ACC1D9H1_9NEOP</name>
<keyword evidence="2" id="KW-1185">Reference proteome</keyword>
<accession>A0ACC1D9H1</accession>
<evidence type="ECO:0000313" key="1">
    <source>
        <dbReference type="EMBL" id="KAJ0180604.1"/>
    </source>
</evidence>
<organism evidence="1 2">
    <name type="scientific">Dendrolimus kikuchii</name>
    <dbReference type="NCBI Taxonomy" id="765133"/>
    <lineage>
        <taxon>Eukaryota</taxon>
        <taxon>Metazoa</taxon>
        <taxon>Ecdysozoa</taxon>
        <taxon>Arthropoda</taxon>
        <taxon>Hexapoda</taxon>
        <taxon>Insecta</taxon>
        <taxon>Pterygota</taxon>
        <taxon>Neoptera</taxon>
        <taxon>Endopterygota</taxon>
        <taxon>Lepidoptera</taxon>
        <taxon>Glossata</taxon>
        <taxon>Ditrysia</taxon>
        <taxon>Bombycoidea</taxon>
        <taxon>Lasiocampidae</taxon>
        <taxon>Dendrolimus</taxon>
    </lineage>
</organism>
<comment type="caution">
    <text evidence="1">The sequence shown here is derived from an EMBL/GenBank/DDBJ whole genome shotgun (WGS) entry which is preliminary data.</text>
</comment>
<evidence type="ECO:0000313" key="2">
    <source>
        <dbReference type="Proteomes" id="UP000824533"/>
    </source>
</evidence>
<dbReference type="Proteomes" id="UP000824533">
    <property type="component" value="Linkage Group LG06"/>
</dbReference>
<protein>
    <submittedName>
        <fullName evidence="1">Uncharacterized protein</fullName>
    </submittedName>
</protein>
<proteinExistence type="predicted"/>